<dbReference type="Pfam" id="PF13426">
    <property type="entry name" value="PAS_9"/>
    <property type="match status" value="2"/>
</dbReference>
<dbReference type="OrthoDB" id="60033at2759"/>
<sequence>MDDMASSPSCDNPSSAKQKWSLTKHRSLSLTKLMSTVAIRLESDKPSSHGQQRNRGLMDRVFSLNPTPSVVLDPAFRIVEVSRSYLEFFHLAREECIDARITDLDPSKIPTNDAATLQDAINQAIALKKANTVDAMQISDDSYYSRLRIVPIFENGSLIYILLEGSDVIKKQIEGEVVKEQLNAPNTYRSLVDSVRGIAIFMLDANGYVATWNDGSRILKGYEAEEIIGKHFSILFSEEDYLRGKPGKELAKCLQEGRVEDEGWRRRKDGTTFWANVVIAPIYHSGTHIGFSKVTRDITERKATEARLISAYEEASRLKSEFLANMSHEIRTPMNGLCSALALLRDTKLSEEQNSYTKIIMDTSDILLQIMNDILDYSKISSGSFSINTDVIPIREGFDACVRHCQTVVKPEVKIQTNFAPEIPDRLKGDPLRYRQILQNLIGNAAKFTEQGTITINVTMPDQDETSHCIHTEVIDTGIGVSVELGKVLFEPFTQLFEPGGKQYQGTGLGLAICKRLVEMMEGKLGYYPNPDGPGSVFWFTLNFQKMEIPCGLQRESTPEGRLTPLEEIKCISASKQLLLVEDNKINQAVMLKVLNALGFRRIDAACDGQQAVSILKQTPFSYDAVLMDINMPVMDGVAATVEIRDTLNLDVPIIAMTANALKGDAESFLSKGMNGYVPKPVDRGRLIEVLLSVLK</sequence>
<dbReference type="PANTHER" id="PTHR45339:SF5">
    <property type="entry name" value="HISTIDINE KINASE"/>
    <property type="match status" value="1"/>
</dbReference>
<feature type="modified residue" description="4-aspartylphosphate" evidence="2">
    <location>
        <position position="629"/>
    </location>
</feature>
<dbReference type="PRINTS" id="PR00344">
    <property type="entry name" value="BCTRLSENSOR"/>
</dbReference>
<reference evidence="7 8" key="1">
    <citation type="submission" date="2017-10" db="EMBL/GenBank/DDBJ databases">
        <title>Comparative genomics in systemic dimorphic fungi from Ajellomycetaceae.</title>
        <authorList>
            <person name="Munoz J.F."/>
            <person name="Mcewen J.G."/>
            <person name="Clay O.K."/>
            <person name="Cuomo C.A."/>
        </authorList>
    </citation>
    <scope>NUCLEOTIDE SEQUENCE [LARGE SCALE GENOMIC DNA]</scope>
    <source>
        <strain evidence="7 8">UAMH7299</strain>
    </source>
</reference>
<dbReference type="Pfam" id="PF02518">
    <property type="entry name" value="HATPase_c"/>
    <property type="match status" value="1"/>
</dbReference>
<dbReference type="InterPro" id="IPR011006">
    <property type="entry name" value="CheY-like_superfamily"/>
</dbReference>
<dbReference type="InterPro" id="IPR036097">
    <property type="entry name" value="HisK_dim/P_sf"/>
</dbReference>
<evidence type="ECO:0000256" key="2">
    <source>
        <dbReference type="PROSITE-ProRule" id="PRU00169"/>
    </source>
</evidence>
<dbReference type="GO" id="GO:0000155">
    <property type="term" value="F:phosphorelay sensor kinase activity"/>
    <property type="evidence" value="ECO:0007669"/>
    <property type="project" value="InterPro"/>
</dbReference>
<dbReference type="NCBIfam" id="TIGR00229">
    <property type="entry name" value="sensory_box"/>
    <property type="match status" value="1"/>
</dbReference>
<dbReference type="SMART" id="SM00387">
    <property type="entry name" value="HATPase_c"/>
    <property type="match status" value="1"/>
</dbReference>
<feature type="domain" description="Histidine kinase" evidence="3">
    <location>
        <begin position="325"/>
        <end position="546"/>
    </location>
</feature>
<dbReference type="CDD" id="cd00082">
    <property type="entry name" value="HisKA"/>
    <property type="match status" value="1"/>
</dbReference>
<name>A0A2B7Y2M9_POLH7</name>
<evidence type="ECO:0000313" key="7">
    <source>
        <dbReference type="EMBL" id="PGH15736.1"/>
    </source>
</evidence>
<dbReference type="InterPro" id="IPR000700">
    <property type="entry name" value="PAS-assoc_C"/>
</dbReference>
<dbReference type="Gene3D" id="3.30.565.10">
    <property type="entry name" value="Histidine kinase-like ATPase, C-terminal domain"/>
    <property type="match status" value="1"/>
</dbReference>
<dbReference type="Pfam" id="PF00072">
    <property type="entry name" value="Response_reg"/>
    <property type="match status" value="1"/>
</dbReference>
<proteinExistence type="predicted"/>
<accession>A0A2B7Y2M9</accession>
<dbReference type="SMART" id="SM00448">
    <property type="entry name" value="REC"/>
    <property type="match status" value="1"/>
</dbReference>
<dbReference type="Proteomes" id="UP000224634">
    <property type="component" value="Unassembled WGS sequence"/>
</dbReference>
<dbReference type="CDD" id="cd16922">
    <property type="entry name" value="HATPase_EvgS-ArcB-TorS-like"/>
    <property type="match status" value="1"/>
</dbReference>
<evidence type="ECO:0008006" key="9">
    <source>
        <dbReference type="Google" id="ProtNLM"/>
    </source>
</evidence>
<dbReference type="InterPro" id="IPR001789">
    <property type="entry name" value="Sig_transdc_resp-reg_receiver"/>
</dbReference>
<dbReference type="InterPro" id="IPR003594">
    <property type="entry name" value="HATPase_dom"/>
</dbReference>
<feature type="domain" description="PAS" evidence="5">
    <location>
        <begin position="184"/>
        <end position="240"/>
    </location>
</feature>
<gene>
    <name evidence="7" type="ORF">AJ80_05444</name>
</gene>
<dbReference type="AlphaFoldDB" id="A0A2B7Y2M9"/>
<evidence type="ECO:0000256" key="1">
    <source>
        <dbReference type="ARBA" id="ARBA00022553"/>
    </source>
</evidence>
<feature type="domain" description="PAC" evidence="6">
    <location>
        <begin position="259"/>
        <end position="310"/>
    </location>
</feature>
<dbReference type="InterPro" id="IPR036890">
    <property type="entry name" value="HATPase_C_sf"/>
</dbReference>
<dbReference type="Pfam" id="PF00512">
    <property type="entry name" value="HisKA"/>
    <property type="match status" value="1"/>
</dbReference>
<dbReference type="STRING" id="1447883.A0A2B7Y2M9"/>
<dbReference type="InterPro" id="IPR000014">
    <property type="entry name" value="PAS"/>
</dbReference>
<comment type="caution">
    <text evidence="7">The sequence shown here is derived from an EMBL/GenBank/DDBJ whole genome shotgun (WGS) entry which is preliminary data.</text>
</comment>
<dbReference type="SUPFAM" id="SSF55874">
    <property type="entry name" value="ATPase domain of HSP90 chaperone/DNA topoisomerase II/histidine kinase"/>
    <property type="match status" value="1"/>
</dbReference>
<evidence type="ECO:0000259" key="6">
    <source>
        <dbReference type="PROSITE" id="PS50113"/>
    </source>
</evidence>
<keyword evidence="8" id="KW-1185">Reference proteome</keyword>
<dbReference type="Gene3D" id="3.30.450.20">
    <property type="entry name" value="PAS domain"/>
    <property type="match status" value="2"/>
</dbReference>
<dbReference type="SMART" id="SM00388">
    <property type="entry name" value="HisKA"/>
    <property type="match status" value="1"/>
</dbReference>
<dbReference type="InterPro" id="IPR004358">
    <property type="entry name" value="Sig_transdc_His_kin-like_C"/>
</dbReference>
<dbReference type="InterPro" id="IPR001610">
    <property type="entry name" value="PAC"/>
</dbReference>
<dbReference type="InterPro" id="IPR003661">
    <property type="entry name" value="HisK_dim/P_dom"/>
</dbReference>
<dbReference type="InterPro" id="IPR035965">
    <property type="entry name" value="PAS-like_dom_sf"/>
</dbReference>
<dbReference type="PROSITE" id="PS50113">
    <property type="entry name" value="PAC"/>
    <property type="match status" value="1"/>
</dbReference>
<evidence type="ECO:0000259" key="5">
    <source>
        <dbReference type="PROSITE" id="PS50112"/>
    </source>
</evidence>
<dbReference type="SUPFAM" id="SSF47384">
    <property type="entry name" value="Homodimeric domain of signal transducing histidine kinase"/>
    <property type="match status" value="1"/>
</dbReference>
<dbReference type="CDD" id="cd17546">
    <property type="entry name" value="REC_hyHK_CKI1_RcsC-like"/>
    <property type="match status" value="1"/>
</dbReference>
<dbReference type="SMART" id="SM00091">
    <property type="entry name" value="PAS"/>
    <property type="match status" value="2"/>
</dbReference>
<evidence type="ECO:0000259" key="4">
    <source>
        <dbReference type="PROSITE" id="PS50110"/>
    </source>
</evidence>
<dbReference type="Gene3D" id="3.40.50.2300">
    <property type="match status" value="1"/>
</dbReference>
<dbReference type="PROSITE" id="PS50112">
    <property type="entry name" value="PAS"/>
    <property type="match status" value="1"/>
</dbReference>
<evidence type="ECO:0000259" key="3">
    <source>
        <dbReference type="PROSITE" id="PS50109"/>
    </source>
</evidence>
<dbReference type="EMBL" id="PDNA01000080">
    <property type="protein sequence ID" value="PGH15736.1"/>
    <property type="molecule type" value="Genomic_DNA"/>
</dbReference>
<organism evidence="7 8">
    <name type="scientific">Polytolypa hystricis (strain UAMH7299)</name>
    <dbReference type="NCBI Taxonomy" id="1447883"/>
    <lineage>
        <taxon>Eukaryota</taxon>
        <taxon>Fungi</taxon>
        <taxon>Dikarya</taxon>
        <taxon>Ascomycota</taxon>
        <taxon>Pezizomycotina</taxon>
        <taxon>Eurotiomycetes</taxon>
        <taxon>Eurotiomycetidae</taxon>
        <taxon>Onygenales</taxon>
        <taxon>Onygenales incertae sedis</taxon>
        <taxon>Polytolypa</taxon>
    </lineage>
</organism>
<dbReference type="InterPro" id="IPR005467">
    <property type="entry name" value="His_kinase_dom"/>
</dbReference>
<dbReference type="SUPFAM" id="SSF55785">
    <property type="entry name" value="PYP-like sensor domain (PAS domain)"/>
    <property type="match status" value="2"/>
</dbReference>
<dbReference type="CDD" id="cd00130">
    <property type="entry name" value="PAS"/>
    <property type="match status" value="2"/>
</dbReference>
<dbReference type="SUPFAM" id="SSF52172">
    <property type="entry name" value="CheY-like"/>
    <property type="match status" value="1"/>
</dbReference>
<dbReference type="PROSITE" id="PS50110">
    <property type="entry name" value="RESPONSE_REGULATORY"/>
    <property type="match status" value="1"/>
</dbReference>
<dbReference type="PROSITE" id="PS50109">
    <property type="entry name" value="HIS_KIN"/>
    <property type="match status" value="1"/>
</dbReference>
<dbReference type="Gene3D" id="1.10.287.130">
    <property type="match status" value="1"/>
</dbReference>
<dbReference type="PANTHER" id="PTHR45339">
    <property type="entry name" value="HYBRID SIGNAL TRANSDUCTION HISTIDINE KINASE J"/>
    <property type="match status" value="1"/>
</dbReference>
<evidence type="ECO:0000313" key="8">
    <source>
        <dbReference type="Proteomes" id="UP000224634"/>
    </source>
</evidence>
<keyword evidence="1 2" id="KW-0597">Phosphoprotein</keyword>
<protein>
    <recommendedName>
        <fullName evidence="9">Two-component system protein A</fullName>
    </recommendedName>
</protein>
<dbReference type="SMART" id="SM00086">
    <property type="entry name" value="PAC"/>
    <property type="match status" value="1"/>
</dbReference>
<feature type="domain" description="Response regulatory" evidence="4">
    <location>
        <begin position="577"/>
        <end position="695"/>
    </location>
</feature>